<evidence type="ECO:0000313" key="2">
    <source>
        <dbReference type="EMBL" id="KZT68938.1"/>
    </source>
</evidence>
<dbReference type="Proteomes" id="UP000076727">
    <property type="component" value="Unassembled WGS sequence"/>
</dbReference>
<protein>
    <submittedName>
        <fullName evidence="2">Uncharacterized protein</fullName>
    </submittedName>
</protein>
<evidence type="ECO:0000256" key="1">
    <source>
        <dbReference type="SAM" id="Phobius"/>
    </source>
</evidence>
<keyword evidence="1" id="KW-0812">Transmembrane</keyword>
<feature type="transmembrane region" description="Helical" evidence="1">
    <location>
        <begin position="20"/>
        <end position="43"/>
    </location>
</feature>
<proteinExistence type="predicted"/>
<dbReference type="EMBL" id="KV429062">
    <property type="protein sequence ID" value="KZT68938.1"/>
    <property type="molecule type" value="Genomic_DNA"/>
</dbReference>
<accession>A0A165Q2V5</accession>
<reference evidence="2 3" key="1">
    <citation type="journal article" date="2016" name="Mol. Biol. Evol.">
        <title>Comparative Genomics of Early-Diverging Mushroom-Forming Fungi Provides Insights into the Origins of Lignocellulose Decay Capabilities.</title>
        <authorList>
            <person name="Nagy L.G."/>
            <person name="Riley R."/>
            <person name="Tritt A."/>
            <person name="Adam C."/>
            <person name="Daum C."/>
            <person name="Floudas D."/>
            <person name="Sun H."/>
            <person name="Yadav J.S."/>
            <person name="Pangilinan J."/>
            <person name="Larsson K.H."/>
            <person name="Matsuura K."/>
            <person name="Barry K."/>
            <person name="Labutti K."/>
            <person name="Kuo R."/>
            <person name="Ohm R.A."/>
            <person name="Bhattacharya S.S."/>
            <person name="Shirouzu T."/>
            <person name="Yoshinaga Y."/>
            <person name="Martin F.M."/>
            <person name="Grigoriev I.V."/>
            <person name="Hibbett D.S."/>
        </authorList>
    </citation>
    <scope>NUCLEOTIDE SEQUENCE [LARGE SCALE GENOMIC DNA]</scope>
    <source>
        <strain evidence="2 3">L-15889</strain>
    </source>
</reference>
<dbReference type="AlphaFoldDB" id="A0A165Q2V5"/>
<sequence length="112" mass="12692">MRTYSAVRLQIRRGLWGRSLTWLLFRDGTIYFVAMLSLNFAMWFSNAVGSRISDLNVPLQLILISRLLINLRRASESDIYMGSQSRAVEDLSLATGISSIIFGRADIFGNEE</sequence>
<organism evidence="2 3">
    <name type="scientific">Daedalea quercina L-15889</name>
    <dbReference type="NCBI Taxonomy" id="1314783"/>
    <lineage>
        <taxon>Eukaryota</taxon>
        <taxon>Fungi</taxon>
        <taxon>Dikarya</taxon>
        <taxon>Basidiomycota</taxon>
        <taxon>Agaricomycotina</taxon>
        <taxon>Agaricomycetes</taxon>
        <taxon>Polyporales</taxon>
        <taxon>Fomitopsis</taxon>
    </lineage>
</organism>
<name>A0A165Q2V5_9APHY</name>
<keyword evidence="3" id="KW-1185">Reference proteome</keyword>
<keyword evidence="1" id="KW-1133">Transmembrane helix</keyword>
<keyword evidence="1" id="KW-0472">Membrane</keyword>
<evidence type="ECO:0000313" key="3">
    <source>
        <dbReference type="Proteomes" id="UP000076727"/>
    </source>
</evidence>
<gene>
    <name evidence="2" type="ORF">DAEQUDRAFT_307098</name>
</gene>